<dbReference type="SUPFAM" id="SSF52096">
    <property type="entry name" value="ClpP/crotonase"/>
    <property type="match status" value="1"/>
</dbReference>
<name>A0ABR6ESQ8_9SPHI</name>
<evidence type="ECO:0000313" key="3">
    <source>
        <dbReference type="Proteomes" id="UP000636110"/>
    </source>
</evidence>
<organism evidence="2 3">
    <name type="scientific">Pedobacter gandavensis</name>
    <dbReference type="NCBI Taxonomy" id="2679963"/>
    <lineage>
        <taxon>Bacteria</taxon>
        <taxon>Pseudomonadati</taxon>
        <taxon>Bacteroidota</taxon>
        <taxon>Sphingobacteriia</taxon>
        <taxon>Sphingobacteriales</taxon>
        <taxon>Sphingobacteriaceae</taxon>
        <taxon>Pedobacter</taxon>
    </lineage>
</organism>
<dbReference type="Gene3D" id="3.90.226.10">
    <property type="entry name" value="2-enoyl-CoA Hydratase, Chain A, domain 1"/>
    <property type="match status" value="1"/>
</dbReference>
<proteinExistence type="predicted"/>
<dbReference type="Proteomes" id="UP000636110">
    <property type="component" value="Unassembled WGS sequence"/>
</dbReference>
<dbReference type="InterPro" id="IPR005151">
    <property type="entry name" value="Tail-specific_protease"/>
</dbReference>
<evidence type="ECO:0000259" key="1">
    <source>
        <dbReference type="Pfam" id="PF03572"/>
    </source>
</evidence>
<accession>A0ABR6ESQ8</accession>
<gene>
    <name evidence="2" type="ORF">GM920_05195</name>
</gene>
<keyword evidence="3" id="KW-1185">Reference proteome</keyword>
<dbReference type="InterPro" id="IPR029045">
    <property type="entry name" value="ClpP/crotonase-like_dom_sf"/>
</dbReference>
<reference evidence="2 3" key="1">
    <citation type="submission" date="2019-11" db="EMBL/GenBank/DDBJ databases">
        <title>Description of Pedobacter sp. LMG 31462T.</title>
        <authorList>
            <person name="Carlier A."/>
            <person name="Qi S."/>
            <person name="Vandamme P."/>
        </authorList>
    </citation>
    <scope>NUCLEOTIDE SEQUENCE [LARGE SCALE GENOMIC DNA]</scope>
    <source>
        <strain evidence="2 3">LMG 31462</strain>
    </source>
</reference>
<sequence length="292" mass="33028">MLDKSLQQGTYSFHEGGILFFNELKSVFVRQQAHPVLNASQIAEKIDEIEGFYVKKLSPKTTLIRLSNFSYGYVNRIEQLIEKNKELLGQTEYLIIDLRGNGGGTDDAYAKLLPFILTNPVRSMGVEYLATQTLIDGLETYKNGLQDVEKNKPEIERINRNVKLFKENLGKFVNTSGKSVEIDTIQLAAHSPKQIVILSNERVGSAAENLLLIGKQSKKVKILGTPSFGVLDYASARFFKFGCPNYQLLLPTYRSLRLPKYPIDNIGVQPDTYLDETVTDWTDYALKYLEDN</sequence>
<dbReference type="Pfam" id="PF03572">
    <property type="entry name" value="Peptidase_S41"/>
    <property type="match status" value="1"/>
</dbReference>
<comment type="caution">
    <text evidence="2">The sequence shown here is derived from an EMBL/GenBank/DDBJ whole genome shotgun (WGS) entry which is preliminary data.</text>
</comment>
<dbReference type="EMBL" id="WNXC01000001">
    <property type="protein sequence ID" value="MBB2148300.1"/>
    <property type="molecule type" value="Genomic_DNA"/>
</dbReference>
<protein>
    <recommendedName>
        <fullName evidence="1">Tail specific protease domain-containing protein</fullName>
    </recommendedName>
</protein>
<feature type="domain" description="Tail specific protease" evidence="1">
    <location>
        <begin position="61"/>
        <end position="272"/>
    </location>
</feature>
<evidence type="ECO:0000313" key="2">
    <source>
        <dbReference type="EMBL" id="MBB2148300.1"/>
    </source>
</evidence>